<protein>
    <submittedName>
        <fullName evidence="3">Type IV secretory pathway VirJ component</fullName>
    </submittedName>
</protein>
<dbReference type="Pfam" id="PF06057">
    <property type="entry name" value="VirJ"/>
    <property type="match status" value="1"/>
</dbReference>
<sequence>MTRRTPALRAAIWAGVACLASPAVADDRPTFDTGQIPDPEILLPDGPAQGSVMLFSSENGWNSEDHARAVRLRAEGAAVVGIDLPRYLAALDGEGKDCVYLVADFESLGHQLERATGATTFHAPIVAGTGQGGALAISILAQTPADTLGAAIAADPADGVPLTTPFCTKQPRTEGSAGWVYALPAGAQPAPLTVVLSASATAENARRLGDLAGAGVDFRTDAADGSLSPVFSDAVAAAVARAAGTGDAAAVVELATTPTLGVMAIVLSGDGGWRDLDKQIAGILQSEGVPTVGLDTLRWFWSARTPQETGAELARLIDLYTDRWKVPKVILVGYSFGADVLPDAYLTIPPEARAKVAQVSLLGLATMADWQITVSGWLGKASSTARPTGPALAKLPPAIVQCVHGDGETDSACPSLEGTGVEIVTTKGGHHFDGNYQALAEKIIDGFERRQGATPAPPAASP</sequence>
<reference evidence="3 4" key="1">
    <citation type="submission" date="2020-08" db="EMBL/GenBank/DDBJ databases">
        <title>Genomic Encyclopedia of Type Strains, Phase IV (KMG-IV): sequencing the most valuable type-strain genomes for metagenomic binning, comparative biology and taxonomic classification.</title>
        <authorList>
            <person name="Goeker M."/>
        </authorList>
    </citation>
    <scope>NUCLEOTIDE SEQUENCE [LARGE SCALE GENOMIC DNA]</scope>
    <source>
        <strain evidence="3 4">DSM 101730</strain>
    </source>
</reference>
<dbReference type="SUPFAM" id="SSF53474">
    <property type="entry name" value="alpha/beta-Hydrolases"/>
    <property type="match status" value="2"/>
</dbReference>
<dbReference type="InterPro" id="IPR029058">
    <property type="entry name" value="AB_hydrolase_fold"/>
</dbReference>
<dbReference type="Gene3D" id="3.40.50.1820">
    <property type="entry name" value="alpha/beta hydrolase"/>
    <property type="match status" value="1"/>
</dbReference>
<dbReference type="AlphaFoldDB" id="A0A840SS81"/>
<feature type="domain" description="Bacterial virulence" evidence="2">
    <location>
        <begin position="262"/>
        <end position="450"/>
    </location>
</feature>
<evidence type="ECO:0000256" key="1">
    <source>
        <dbReference type="SAM" id="SignalP"/>
    </source>
</evidence>
<dbReference type="InterPro" id="IPR010333">
    <property type="entry name" value="VirJ"/>
</dbReference>
<evidence type="ECO:0000313" key="4">
    <source>
        <dbReference type="Proteomes" id="UP000549457"/>
    </source>
</evidence>
<dbReference type="InterPro" id="IPR011225">
    <property type="entry name" value="IV_sec_VirJ"/>
</dbReference>
<evidence type="ECO:0000259" key="2">
    <source>
        <dbReference type="Pfam" id="PF06057"/>
    </source>
</evidence>
<keyword evidence="1" id="KW-0732">Signal</keyword>
<evidence type="ECO:0000313" key="3">
    <source>
        <dbReference type="EMBL" id="MBB5222061.1"/>
    </source>
</evidence>
<dbReference type="EMBL" id="JACHFM010000002">
    <property type="protein sequence ID" value="MBB5222061.1"/>
    <property type="molecule type" value="Genomic_DNA"/>
</dbReference>
<feature type="signal peptide" evidence="1">
    <location>
        <begin position="1"/>
        <end position="25"/>
    </location>
</feature>
<dbReference type="Proteomes" id="UP000549457">
    <property type="component" value="Unassembled WGS sequence"/>
</dbReference>
<name>A0A840SS81_9RHOB</name>
<keyword evidence="4" id="KW-1185">Reference proteome</keyword>
<organism evidence="3 4">
    <name type="scientific">Amaricoccus macauensis</name>
    <dbReference type="NCBI Taxonomy" id="57001"/>
    <lineage>
        <taxon>Bacteria</taxon>
        <taxon>Pseudomonadati</taxon>
        <taxon>Pseudomonadota</taxon>
        <taxon>Alphaproteobacteria</taxon>
        <taxon>Rhodobacterales</taxon>
        <taxon>Paracoccaceae</taxon>
        <taxon>Amaricoccus</taxon>
    </lineage>
</organism>
<comment type="caution">
    <text evidence="3">The sequence shown here is derived from an EMBL/GenBank/DDBJ whole genome shotgun (WGS) entry which is preliminary data.</text>
</comment>
<feature type="chain" id="PRO_5032622204" evidence="1">
    <location>
        <begin position="26"/>
        <end position="462"/>
    </location>
</feature>
<proteinExistence type="predicted"/>
<gene>
    <name evidence="3" type="ORF">HNP73_001997</name>
</gene>
<accession>A0A840SS81</accession>
<dbReference type="RefSeq" id="WP_184148484.1">
    <property type="nucleotide sequence ID" value="NZ_JACHFM010000002.1"/>
</dbReference>
<dbReference type="PIRSF" id="PIRSF029063">
    <property type="entry name" value="IV_sec_VirJ"/>
    <property type="match status" value="1"/>
</dbReference>